<keyword evidence="2" id="KW-1185">Reference proteome</keyword>
<comment type="caution">
    <text evidence="1">The sequence shown here is derived from an EMBL/GenBank/DDBJ whole genome shotgun (WGS) entry which is preliminary data.</text>
</comment>
<protein>
    <submittedName>
        <fullName evidence="1">Uncharacterized protein</fullName>
    </submittedName>
</protein>
<reference evidence="1 2" key="1">
    <citation type="journal article" date="2020" name="ISME J.">
        <title>Comparative genomics reveals insights into cyanobacterial evolution and habitat adaptation.</title>
        <authorList>
            <person name="Chen M.Y."/>
            <person name="Teng W.K."/>
            <person name="Zhao L."/>
            <person name="Hu C.X."/>
            <person name="Zhou Y.K."/>
            <person name="Han B.P."/>
            <person name="Song L.R."/>
            <person name="Shu W.S."/>
        </authorList>
    </citation>
    <scope>NUCLEOTIDE SEQUENCE [LARGE SCALE GENOMIC DNA]</scope>
    <source>
        <strain evidence="1 2">FACHB-1370</strain>
    </source>
</reference>
<gene>
    <name evidence="1" type="ORF">H6G72_24240</name>
</gene>
<proteinExistence type="predicted"/>
<dbReference type="Proteomes" id="UP000641954">
    <property type="component" value="Unassembled WGS sequence"/>
</dbReference>
<accession>A0ABR8EMT2</accession>
<name>A0ABR8EMT2_9CYAN</name>
<evidence type="ECO:0000313" key="1">
    <source>
        <dbReference type="EMBL" id="MBD2546887.1"/>
    </source>
</evidence>
<sequence length="122" mass="14422">MAQLNPIDKKYLINFLEQLNQLYRQTKSERKQLATISTTDEEFTALEEIELLTVELRGYASQLEARGGIENAEQVINKLRIMRIFAVPVIAKLYFEAEEYNLIKSYIRMLDYLRLLILEYLQ</sequence>
<dbReference type="EMBL" id="JACJSK010000050">
    <property type="protein sequence ID" value="MBD2546887.1"/>
    <property type="molecule type" value="Genomic_DNA"/>
</dbReference>
<evidence type="ECO:0000313" key="2">
    <source>
        <dbReference type="Proteomes" id="UP000641954"/>
    </source>
</evidence>
<organism evidence="1 2">
    <name type="scientific">Planktothricoides raciborskii FACHB-1370</name>
    <dbReference type="NCBI Taxonomy" id="2949576"/>
    <lineage>
        <taxon>Bacteria</taxon>
        <taxon>Bacillati</taxon>
        <taxon>Cyanobacteriota</taxon>
        <taxon>Cyanophyceae</taxon>
        <taxon>Oscillatoriophycideae</taxon>
        <taxon>Oscillatoriales</taxon>
        <taxon>Oscillatoriaceae</taxon>
        <taxon>Planktothricoides</taxon>
    </lineage>
</organism>